<dbReference type="InterPro" id="IPR038081">
    <property type="entry name" value="CalX-like_sf"/>
</dbReference>
<dbReference type="EMBL" id="JAADAI010000419">
    <property type="protein sequence ID" value="NCS59319.1"/>
    <property type="molecule type" value="Genomic_DNA"/>
</dbReference>
<name>A0A966L8I7_MICAE</name>
<evidence type="ECO:0000256" key="4">
    <source>
        <dbReference type="ARBA" id="ARBA00023065"/>
    </source>
</evidence>
<dbReference type="Proteomes" id="UP000799330">
    <property type="component" value="Unassembled WGS sequence"/>
</dbReference>
<proteinExistence type="predicted"/>
<dbReference type="Pfam" id="PF13385">
    <property type="entry name" value="Laminin_G_3"/>
    <property type="match status" value="1"/>
</dbReference>
<dbReference type="Gene3D" id="2.60.40.2030">
    <property type="match status" value="4"/>
</dbReference>
<evidence type="ECO:0000256" key="3">
    <source>
        <dbReference type="ARBA" id="ARBA00022837"/>
    </source>
</evidence>
<feature type="domain" description="Calx-beta" evidence="5">
    <location>
        <begin position="231"/>
        <end position="331"/>
    </location>
</feature>
<dbReference type="InterPro" id="IPR003644">
    <property type="entry name" value="Calx_beta"/>
</dbReference>
<dbReference type="PANTHER" id="PTHR11878:SF65">
    <property type="entry name" value="NA_CA-EXCHANGE PROTEIN, ISOFORM G"/>
    <property type="match status" value="1"/>
</dbReference>
<dbReference type="AlphaFoldDB" id="A0A966L8I7"/>
<evidence type="ECO:0000256" key="1">
    <source>
        <dbReference type="ARBA" id="ARBA00022729"/>
    </source>
</evidence>
<dbReference type="Gene3D" id="2.60.120.200">
    <property type="match status" value="1"/>
</dbReference>
<dbReference type="Pfam" id="PF03160">
    <property type="entry name" value="Calx-beta"/>
    <property type="match status" value="4"/>
</dbReference>
<feature type="domain" description="Calx-beta" evidence="5">
    <location>
        <begin position="614"/>
        <end position="716"/>
    </location>
</feature>
<dbReference type="SUPFAM" id="SSF49899">
    <property type="entry name" value="Concanavalin A-like lectins/glucanases"/>
    <property type="match status" value="1"/>
</dbReference>
<feature type="domain" description="Calx-beta" evidence="5">
    <location>
        <begin position="730"/>
        <end position="846"/>
    </location>
</feature>
<keyword evidence="4" id="KW-0813">Transport</keyword>
<keyword evidence="1" id="KW-0732">Signal</keyword>
<evidence type="ECO:0000313" key="7">
    <source>
        <dbReference type="Proteomes" id="UP000799330"/>
    </source>
</evidence>
<evidence type="ECO:0000313" key="6">
    <source>
        <dbReference type="EMBL" id="NCS59319.1"/>
    </source>
</evidence>
<comment type="caution">
    <text evidence="6">The sequence shown here is derived from an EMBL/GenBank/DDBJ whole genome shotgun (WGS) entry which is preliminary data.</text>
</comment>
<dbReference type="SMART" id="SM00237">
    <property type="entry name" value="Calx_beta"/>
    <property type="match status" value="4"/>
</dbReference>
<keyword evidence="2" id="KW-0677">Repeat</keyword>
<dbReference type="GO" id="GO:0030001">
    <property type="term" value="P:metal ion transport"/>
    <property type="evidence" value="ECO:0007669"/>
    <property type="project" value="TreeGrafter"/>
</dbReference>
<sequence length="1106" mass="116180">GTVTWTNGEIYLYNGANWNNTATGVFDIQGNNGFSWYQINSNQPKLNNAGTLKKTAGTGTTTISTQLNNTGTVQVQTGTLNLTGGGSSSGNWNLSNGATLQLANNYTLQGGVVTGNGTVIGNVANLTQINPGDGVGQLNITGNYNQNSSATLNIELGGNTNYDKLNITGNATLGGTLNISLVNGFAPVLGERYTIFNYGGTLTGGFSNINGLNLGNGLLLQSLIVNKSLVLDVVQDVNYKPGIFSFATTNFSVNENGTPVNAITINRTAGTDGIVSVTLTPTAGTATAGTDYNSSPITITFNPGEASKTVNIPIIDDNIHEGNETLNLTLSSPTGGATLGTQTTATLTIVDNDLPTVSLAVSPASVTEDGTINLVYTFTRTGNTANPLTVSFNVGGNATFNNDYTQNGAASFNTTSGTITFAAGSDTATLTIDPTADSIFEQDETVSLTLVSSANYNRGTTNTVTSTIINMGSYIVPLNYTATPGQGQTQGGTYNYFDDTNNQLIDGILGVNDWTANLGNGAAYEWVGWINVNPTLNFNFGNSVNISQVQIGFSRAEPAGIYLPDTININGTNFTLVGNEIPNNSRGFINFNGNFTGGGLSISLTDPNTQWIFIDEVKFVTNNNQPGILSFSQPTYSVNENGTAIQQVTVTRTNGSDGEVSVILTPSDGSAIAGDDYTNTPITVTFANGQTSKTVTIPINNDTIYEPTETVNLTISNPTGGATLGTQQTATLTIIDNDAVPGVIQFSNATYSVNENGTPVTAVTLTRSNGSDGTVSVTLTPSNGTATAPSDYNNTAITVNFANGETSKTIEYASISQGLSFDGINDRVESNQLFANTTDTFTIEFWAKPTATRNLTTESNSGTAGTSGQRYAIYPVQGEAASLGTNHAGVGVSVGTNGISIFEHSSFYLPSPLVYQNTISDWTHIAIVYNNKTPSLYVNGQFIKTGIKSNYIVHPSLQLGVNTGGSSNYGAYQGQLDDVRIWNKSRTQAEIQANFNRELTGNESGLVGYWNFNTVNNNTVQDLSSNQNDGTVFGAQSSTGFVPITNNPTIFIVNDTQFEPNETVTLTLSNPTGGATLGTQTTAVLTILNDDLPQPGRISLNNINYT</sequence>
<feature type="domain" description="Calx-beta" evidence="5">
    <location>
        <begin position="345"/>
        <end position="451"/>
    </location>
</feature>
<keyword evidence="4" id="KW-0406">Ion transport</keyword>
<dbReference type="InterPro" id="IPR013320">
    <property type="entry name" value="ConA-like_dom_sf"/>
</dbReference>
<dbReference type="SUPFAM" id="SSF141072">
    <property type="entry name" value="CalX-like"/>
    <property type="match status" value="5"/>
</dbReference>
<dbReference type="Gene3D" id="2.60.120.1190">
    <property type="match status" value="1"/>
</dbReference>
<feature type="non-terminal residue" evidence="6">
    <location>
        <position position="1"/>
    </location>
</feature>
<dbReference type="FunFam" id="2.60.40.2030:FF:000017">
    <property type="entry name" value="Adhesion G protein-coupled receptor V1"/>
    <property type="match status" value="2"/>
</dbReference>
<feature type="non-terminal residue" evidence="6">
    <location>
        <position position="1106"/>
    </location>
</feature>
<protein>
    <recommendedName>
        <fullName evidence="5">Calx-beta domain-containing protein</fullName>
    </recommendedName>
</protein>
<reference evidence="6" key="1">
    <citation type="journal article" date="2019" name="Mol. Ecol.">
        <title>Genome evolution and host-microbiome shifts correspond with intraspecific niche divergence within harmful algal bloom-forming Microcystis aeruginosa.</title>
        <authorList>
            <person name="Jackrel S.L."/>
            <person name="White J.D."/>
            <person name="Evans J.T."/>
            <person name="Buffin K."/>
            <person name="Hayden K."/>
            <person name="Sarnelle O."/>
            <person name="Denef V.J."/>
        </authorList>
    </citation>
    <scope>NUCLEOTIDE SEQUENCE</scope>
    <source>
        <strain evidence="6">G11-04</strain>
    </source>
</reference>
<organism evidence="6 7">
    <name type="scientific">Microcystis aeruginosa G11-04</name>
    <dbReference type="NCBI Taxonomy" id="2685956"/>
    <lineage>
        <taxon>Bacteria</taxon>
        <taxon>Bacillati</taxon>
        <taxon>Cyanobacteriota</taxon>
        <taxon>Cyanophyceae</taxon>
        <taxon>Oscillatoriophycideae</taxon>
        <taxon>Chroococcales</taxon>
        <taxon>Microcystaceae</taxon>
        <taxon>Microcystis</taxon>
    </lineage>
</organism>
<dbReference type="GO" id="GO:0016020">
    <property type="term" value="C:membrane"/>
    <property type="evidence" value="ECO:0007669"/>
    <property type="project" value="InterPro"/>
</dbReference>
<keyword evidence="3" id="KW-0106">Calcium</keyword>
<accession>A0A966L8I7</accession>
<gene>
    <name evidence="6" type="ORF">GPJ16_21785</name>
</gene>
<dbReference type="InterPro" id="IPR051171">
    <property type="entry name" value="CaCA"/>
</dbReference>
<dbReference type="PANTHER" id="PTHR11878">
    <property type="entry name" value="SODIUM/CALCIUM EXCHANGER"/>
    <property type="match status" value="1"/>
</dbReference>
<evidence type="ECO:0000259" key="5">
    <source>
        <dbReference type="SMART" id="SM00237"/>
    </source>
</evidence>
<dbReference type="GO" id="GO:0007154">
    <property type="term" value="P:cell communication"/>
    <property type="evidence" value="ECO:0007669"/>
    <property type="project" value="InterPro"/>
</dbReference>
<evidence type="ECO:0000256" key="2">
    <source>
        <dbReference type="ARBA" id="ARBA00022737"/>
    </source>
</evidence>